<evidence type="ECO:0000256" key="3">
    <source>
        <dbReference type="ARBA" id="ARBA00022448"/>
    </source>
</evidence>
<sequence>MASTNSHTLHRPWWSHRLAHLSINVSKIFLTGGIMFGWSSLTAVFLEMGVFRGSSCDADLNKSCKQQDMLLNAVFTVASVSSYVSCLLTGFLLDLRGPRFISLLGFFLVSLSLALLAFVGVSAWLLFPSLCLMGLSTPMMLYSSFYTSSFFKKPGVVFGLFDGSFDCSSAVFLVLSTVFNAGVAPFMTIILVYAGVTVLPLTAFASFCIPTKKALDKWEAEKEEEGAEVQLKQKESETEEGDGIRRETHEEGQTPKMPACSILPRPSTRDSHTPLSPDRDQTKAPSASQRDAAEAGRSIMDRFAPQEMNSFVDTPADEGGEGEGGGSPPVLPPPSLREAPKGQLSLEEREEQASSRIMPCSRETPNEKGCTVPSERHDSSLVGEVTLSGEGEKEGVSSSSSSPSSSASSSPRPHPSFREQALSPLFLAYVSFMSFNLLKFTFYFGSVVSNLQSLAETPEEAKASNRIFSTVTALGGLLSPLVGVIIDRLGLPVALDLLLVVSCIHELASAIPNLAVQPVGFVGFAAFRAFLFTCNSTFMYTVFAGPNVGGLLGVSTLIASAFASLHFGLFALAVGPLARDFFLIHAVLLVCDLTLFAFPWFLRRHLRLQRLAAQRSRTDSKSEVVKKIRKNAREQSPATLREESNRGSNSQEERGASIV</sequence>
<feature type="compositionally biased region" description="Basic and acidic residues" evidence="8">
    <location>
        <begin position="640"/>
        <end position="659"/>
    </location>
</feature>
<evidence type="ECO:0000256" key="7">
    <source>
        <dbReference type="ARBA" id="ARBA00023136"/>
    </source>
</evidence>
<feature type="compositionally biased region" description="Basic and acidic residues" evidence="8">
    <location>
        <begin position="267"/>
        <end position="282"/>
    </location>
</feature>
<feature type="transmembrane region" description="Helical" evidence="9">
    <location>
        <begin position="70"/>
        <end position="93"/>
    </location>
</feature>
<dbReference type="PANTHER" id="PTHR20772">
    <property type="entry name" value="PROTEIN FMP42"/>
    <property type="match status" value="1"/>
</dbReference>
<keyword evidence="4 9" id="KW-0812">Transmembrane</keyword>
<evidence type="ECO:0000256" key="9">
    <source>
        <dbReference type="SAM" id="Phobius"/>
    </source>
</evidence>
<feature type="transmembrane region" description="Helical" evidence="9">
    <location>
        <begin position="467"/>
        <end position="486"/>
    </location>
</feature>
<keyword evidence="6 9" id="KW-1133">Transmembrane helix</keyword>
<feature type="transmembrane region" description="Helical" evidence="9">
    <location>
        <begin position="100"/>
        <end position="119"/>
    </location>
</feature>
<evidence type="ECO:0008006" key="11">
    <source>
        <dbReference type="Google" id="ProtNLM"/>
    </source>
</evidence>
<dbReference type="GO" id="GO:0006865">
    <property type="term" value="P:amino acid transport"/>
    <property type="evidence" value="ECO:0007669"/>
    <property type="project" value="UniProtKB-KW"/>
</dbReference>
<feature type="transmembrane region" description="Helical" evidence="9">
    <location>
        <begin position="493"/>
        <end position="515"/>
    </location>
</feature>
<evidence type="ECO:0000256" key="4">
    <source>
        <dbReference type="ARBA" id="ARBA00022692"/>
    </source>
</evidence>
<feature type="transmembrane region" description="Helical" evidence="9">
    <location>
        <begin position="185"/>
        <end position="209"/>
    </location>
</feature>
<organism evidence="10">
    <name type="scientific">Chromera velia CCMP2878</name>
    <dbReference type="NCBI Taxonomy" id="1169474"/>
    <lineage>
        <taxon>Eukaryota</taxon>
        <taxon>Sar</taxon>
        <taxon>Alveolata</taxon>
        <taxon>Colpodellida</taxon>
        <taxon>Chromeraceae</taxon>
        <taxon>Chromera</taxon>
    </lineage>
</organism>
<evidence type="ECO:0000256" key="1">
    <source>
        <dbReference type="ARBA" id="ARBA00004141"/>
    </source>
</evidence>
<dbReference type="GO" id="GO:0016020">
    <property type="term" value="C:membrane"/>
    <property type="evidence" value="ECO:0007669"/>
    <property type="project" value="UniProtKB-SubCell"/>
</dbReference>
<dbReference type="InterPro" id="IPR036259">
    <property type="entry name" value="MFS_trans_sf"/>
</dbReference>
<feature type="transmembrane region" description="Helical" evidence="9">
    <location>
        <begin position="521"/>
        <end position="543"/>
    </location>
</feature>
<feature type="compositionally biased region" description="Basic and acidic residues" evidence="8">
    <location>
        <begin position="231"/>
        <end position="253"/>
    </location>
</feature>
<feature type="transmembrane region" description="Helical" evidence="9">
    <location>
        <begin position="581"/>
        <end position="602"/>
    </location>
</feature>
<feature type="transmembrane region" description="Helical" evidence="9">
    <location>
        <begin position="125"/>
        <end position="145"/>
    </location>
</feature>
<evidence type="ECO:0000256" key="5">
    <source>
        <dbReference type="ARBA" id="ARBA00022970"/>
    </source>
</evidence>
<dbReference type="VEuPathDB" id="CryptoDB:Cvel_14397"/>
<feature type="compositionally biased region" description="Low complexity" evidence="8">
    <location>
        <begin position="397"/>
        <end position="411"/>
    </location>
</feature>
<keyword evidence="7 9" id="KW-0472">Membrane</keyword>
<keyword evidence="3" id="KW-0813">Transport</keyword>
<feature type="transmembrane region" description="Helical" evidence="9">
    <location>
        <begin position="550"/>
        <end position="575"/>
    </location>
</feature>
<feature type="transmembrane region" description="Helical" evidence="9">
    <location>
        <begin position="426"/>
        <end position="447"/>
    </location>
</feature>
<evidence type="ECO:0000313" key="10">
    <source>
        <dbReference type="EMBL" id="CEM04756.1"/>
    </source>
</evidence>
<evidence type="ECO:0000256" key="8">
    <source>
        <dbReference type="SAM" id="MobiDB-lite"/>
    </source>
</evidence>
<feature type="region of interest" description="Disordered" evidence="8">
    <location>
        <begin position="622"/>
        <end position="659"/>
    </location>
</feature>
<comment type="similarity">
    <text evidence="2">Belongs to the SLC43A transporter (TC 2.A.1.44) family.</text>
</comment>
<dbReference type="Gene3D" id="1.20.1250.20">
    <property type="entry name" value="MFS general substrate transporter like domains"/>
    <property type="match status" value="1"/>
</dbReference>
<proteinExistence type="inferred from homology"/>
<feature type="transmembrane region" description="Helical" evidence="9">
    <location>
        <begin position="157"/>
        <end position="179"/>
    </location>
</feature>
<comment type="subcellular location">
    <subcellularLocation>
        <location evidence="1">Membrane</location>
        <topology evidence="1">Multi-pass membrane protein</topology>
    </subcellularLocation>
</comment>
<dbReference type="SUPFAM" id="SSF103473">
    <property type="entry name" value="MFS general substrate transporter"/>
    <property type="match status" value="1"/>
</dbReference>
<gene>
    <name evidence="10" type="ORF">Cvel_14397</name>
</gene>
<dbReference type="EMBL" id="CDMZ01000025">
    <property type="protein sequence ID" value="CEM04756.1"/>
    <property type="molecule type" value="Genomic_DNA"/>
</dbReference>
<feature type="transmembrane region" description="Helical" evidence="9">
    <location>
        <begin position="28"/>
        <end position="50"/>
    </location>
</feature>
<dbReference type="PANTHER" id="PTHR20772:SF2">
    <property type="entry name" value="PROTEIN FMP42"/>
    <property type="match status" value="1"/>
</dbReference>
<evidence type="ECO:0000256" key="2">
    <source>
        <dbReference type="ARBA" id="ARBA00006595"/>
    </source>
</evidence>
<accession>A0A0G4EZX5</accession>
<keyword evidence="5" id="KW-0029">Amino-acid transport</keyword>
<reference evidence="10" key="1">
    <citation type="submission" date="2014-11" db="EMBL/GenBank/DDBJ databases">
        <authorList>
            <person name="Otto D Thomas"/>
            <person name="Naeem Raeece"/>
        </authorList>
    </citation>
    <scope>NUCLEOTIDE SEQUENCE</scope>
</reference>
<feature type="region of interest" description="Disordered" evidence="8">
    <location>
        <begin position="220"/>
        <end position="294"/>
    </location>
</feature>
<dbReference type="AlphaFoldDB" id="A0A0G4EZX5"/>
<evidence type="ECO:0000256" key="6">
    <source>
        <dbReference type="ARBA" id="ARBA00022989"/>
    </source>
</evidence>
<protein>
    <recommendedName>
        <fullName evidence="11">Major facilitator superfamily (MFS) profile domain-containing protein</fullName>
    </recommendedName>
</protein>
<feature type="region of interest" description="Disordered" evidence="8">
    <location>
        <begin position="310"/>
        <end position="415"/>
    </location>
</feature>
<name>A0A0G4EZX5_9ALVE</name>
<dbReference type="InterPro" id="IPR052599">
    <property type="entry name" value="SLC43A_AATransporter"/>
</dbReference>